<name>A0A7T3KCG5_9CAUD</name>
<keyword evidence="3" id="KW-1185">Reference proteome</keyword>
<evidence type="ECO:0000313" key="2">
    <source>
        <dbReference type="EMBL" id="QPX62565.1"/>
    </source>
</evidence>
<dbReference type="KEGG" id="vg:77923944"/>
<dbReference type="GeneID" id="77923944"/>
<dbReference type="RefSeq" id="YP_010648503.1">
    <property type="nucleotide sequence ID" value="NC_070760.1"/>
</dbReference>
<feature type="compositionally biased region" description="Low complexity" evidence="1">
    <location>
        <begin position="1"/>
        <end position="25"/>
    </location>
</feature>
<gene>
    <name evidence="2" type="primary">12</name>
    <name evidence="2" type="ORF">SEA_WOLLYPOG_12</name>
</gene>
<organism evidence="2 3">
    <name type="scientific">Arthrobacter phage Wollypog</name>
    <dbReference type="NCBI Taxonomy" id="2790985"/>
    <lineage>
        <taxon>Viruses</taxon>
        <taxon>Duplodnaviria</taxon>
        <taxon>Heunggongvirae</taxon>
        <taxon>Uroviricota</taxon>
        <taxon>Caudoviricetes</taxon>
        <taxon>Wollypogvirus</taxon>
        <taxon>Wollypogvirus wollypog</taxon>
    </lineage>
</organism>
<proteinExistence type="predicted"/>
<dbReference type="EMBL" id="MW055913">
    <property type="protein sequence ID" value="QPX62565.1"/>
    <property type="molecule type" value="Genomic_DNA"/>
</dbReference>
<evidence type="ECO:0000313" key="3">
    <source>
        <dbReference type="Proteomes" id="UP000595472"/>
    </source>
</evidence>
<protein>
    <submittedName>
        <fullName evidence="2">Uncharacterized protein</fullName>
    </submittedName>
</protein>
<dbReference type="Proteomes" id="UP000595472">
    <property type="component" value="Segment"/>
</dbReference>
<reference evidence="2 3" key="1">
    <citation type="submission" date="2020-10" db="EMBL/GenBank/DDBJ databases">
        <authorList>
            <person name="Abad L.A."/>
            <person name="Alter J."/>
            <person name="Becerra C.Y."/>
            <person name="Boehle J."/>
            <person name="Bustos B."/>
            <person name="Connatser B.I."/>
            <person name="Cutright B."/>
            <person name="Gavin J."/>
            <person name="Gomez A.P."/>
            <person name="Grabar K."/>
            <person name="Hur E.Y."/>
            <person name="Ioh M.T."/>
            <person name="Joya-Campos L."/>
            <person name="Lauhon H.N."/>
            <person name="Lee S."/>
            <person name="Maranan R.T."/>
            <person name="Park Y.G."/>
            <person name="Priest M."/>
            <person name="Samuels S.O."/>
            <person name="Sarameh Y.J."/>
            <person name="Schreiber J.M."/>
            <person name="Shepard L."/>
            <person name="Sheth K.J."/>
            <person name="Silva C.A."/>
            <person name="Smyers G.M."/>
            <person name="Tam S."/>
            <person name="Tamura C.M."/>
            <person name="Wucher D.E."/>
            <person name="Donachie S.P."/>
            <person name="Reed F.A."/>
            <person name="Palecanda S."/>
            <person name="Chong R.A."/>
            <person name="Porter M.L."/>
            <person name="Garlena R.A."/>
            <person name="Russell D.A."/>
            <person name="Jacobs-Sera D."/>
            <person name="Hatfull G.F."/>
        </authorList>
    </citation>
    <scope>NUCLEOTIDE SEQUENCE [LARGE SCALE GENOMIC DNA]</scope>
</reference>
<sequence length="131" mass="13713">MASTRTSRTAAETAADTTPDVVAETPAPAPTVGGDTAAAPQGTTTEEATADAPAGSTRVVAQFVGHAGTERIITKKDQDRLIGTDGVAKRDLVWAPGNSKLDVTDVDEDVIAYLKSDEEFKLREIEVQEGE</sequence>
<accession>A0A7T3KCG5</accession>
<feature type="compositionally biased region" description="Low complexity" evidence="1">
    <location>
        <begin position="43"/>
        <end position="54"/>
    </location>
</feature>
<feature type="region of interest" description="Disordered" evidence="1">
    <location>
        <begin position="1"/>
        <end position="56"/>
    </location>
</feature>
<evidence type="ECO:0000256" key="1">
    <source>
        <dbReference type="SAM" id="MobiDB-lite"/>
    </source>
</evidence>